<name>G8IB42_9CAUD</name>
<evidence type="ECO:0000313" key="1">
    <source>
        <dbReference type="EMBL" id="AER49936.1"/>
    </source>
</evidence>
<dbReference type="KEGG" id="vg:18561140"/>
<dbReference type="GeneID" id="18561140"/>
<dbReference type="EMBL" id="JN699016">
    <property type="protein sequence ID" value="AER49936.1"/>
    <property type="molecule type" value="Genomic_DNA"/>
</dbReference>
<dbReference type="Proteomes" id="UP000005661">
    <property type="component" value="Segment"/>
</dbReference>
<gene>
    <name evidence="1" type="primary">4</name>
    <name evidence="1" type="ORF">KUGEL_4</name>
</gene>
<reference evidence="1 2" key="1">
    <citation type="journal article" date="2012" name="J. Virol.">
        <title>Complete Genome Sequences of 138 Mycobacteriophages.</title>
        <authorList>
            <consortium name="the Science Education Alliance Phage Hunters Advancing Genomics and Evolutionary Science Program"/>
            <consortium name="the KwaZulu-Natal Research Institute for Tuberculosis and HIV Mycobacterial Genetics Course Students"/>
            <consortium name="the Phage Hunters Integrating Research and Education Program"/>
            <person name="Hatfull G.F."/>
        </authorList>
    </citation>
    <scope>NUCLEOTIDE SEQUENCE [LARGE SCALE GENOMIC DNA]</scope>
</reference>
<evidence type="ECO:0000313" key="2">
    <source>
        <dbReference type="Proteomes" id="UP000005661"/>
    </source>
</evidence>
<organism evidence="1 2">
    <name type="scientific">Mycobacterium phage Kugel</name>
    <dbReference type="NCBI Taxonomy" id="2923003"/>
    <lineage>
        <taxon>Viruses</taxon>
        <taxon>Duplodnaviria</taxon>
        <taxon>Heunggongvirae</taxon>
        <taxon>Uroviricota</taxon>
        <taxon>Caudoviricetes</taxon>
        <taxon>Fromanvirus</taxon>
        <taxon>Fromanvirus kugel</taxon>
    </lineage>
</organism>
<protein>
    <submittedName>
        <fullName evidence="1">Uncharacterized protein</fullName>
    </submittedName>
</protein>
<accession>G8IB42</accession>
<dbReference type="RefSeq" id="YP_009013459.1">
    <property type="nucleotide sequence ID" value="NC_023702.1"/>
</dbReference>
<sequence>MRDLTKQGAEGASWIPMRISGSPRTAHLSHRPAIKCAECFRDVTVGAGTRDRMLCEYCLVIEAFETTEGQASS</sequence>
<dbReference type="OrthoDB" id="23520at10239"/>
<proteinExistence type="predicted"/>
<keyword evidence="2" id="KW-1185">Reference proteome</keyword>